<evidence type="ECO:0000313" key="10">
    <source>
        <dbReference type="Proteomes" id="UP001144256"/>
    </source>
</evidence>
<gene>
    <name evidence="9" type="ORF">SH1V18_15970</name>
</gene>
<dbReference type="InterPro" id="IPR000620">
    <property type="entry name" value="EamA_dom"/>
</dbReference>
<dbReference type="RefSeq" id="WP_281814318.1">
    <property type="nucleotide sequence ID" value="NZ_BRLB01000003.1"/>
</dbReference>
<evidence type="ECO:0000259" key="8">
    <source>
        <dbReference type="Pfam" id="PF00892"/>
    </source>
</evidence>
<evidence type="ECO:0000256" key="2">
    <source>
        <dbReference type="ARBA" id="ARBA00007362"/>
    </source>
</evidence>
<feature type="transmembrane region" description="Helical" evidence="7">
    <location>
        <begin position="274"/>
        <end position="291"/>
    </location>
</feature>
<dbReference type="Pfam" id="PF00892">
    <property type="entry name" value="EamA"/>
    <property type="match status" value="2"/>
</dbReference>
<evidence type="ECO:0000256" key="1">
    <source>
        <dbReference type="ARBA" id="ARBA00004651"/>
    </source>
</evidence>
<dbReference type="EMBL" id="BRLB01000003">
    <property type="protein sequence ID" value="GKX29117.1"/>
    <property type="molecule type" value="Genomic_DNA"/>
</dbReference>
<keyword evidence="5 7" id="KW-1133">Transmembrane helix</keyword>
<evidence type="ECO:0000256" key="5">
    <source>
        <dbReference type="ARBA" id="ARBA00022989"/>
    </source>
</evidence>
<dbReference type="InterPro" id="IPR037185">
    <property type="entry name" value="EmrE-like"/>
</dbReference>
<feature type="transmembrane region" description="Helical" evidence="7">
    <location>
        <begin position="67"/>
        <end position="86"/>
    </location>
</feature>
<keyword evidence="6 7" id="KW-0472">Membrane</keyword>
<evidence type="ECO:0000256" key="7">
    <source>
        <dbReference type="SAM" id="Phobius"/>
    </source>
</evidence>
<sequence length="299" mass="33404">MNKYSTKFVRLILLFVALLYGINPTVVKLGIKNMPALTFTTLRLLVATISFLILLNHSKTYKKVKKADVHKFIFMGLGGLVFQLGLIYGLKYVTAATASTIIAVMPISVMMINRFVKHKIIEKNKYIGAIITMMGIFLITQNGVNYNYDSNTSKIGIILLLIAQLAAAIYTVISEDLVKRYSHYQVSTIMFGLVFLGFIIISSSELIRLDINLVPLTGWVCILYGGIFSLCIANTLWIFGVEKIGSNETSIYNNLPPVFSLLSGMIILNEKPLYLQIIGIFIVTIGMYIFSKNRDKIDG</sequence>
<feature type="domain" description="EamA" evidence="8">
    <location>
        <begin position="155"/>
        <end position="291"/>
    </location>
</feature>
<proteinExistence type="inferred from homology"/>
<comment type="caution">
    <text evidence="9">The sequence shown here is derived from an EMBL/GenBank/DDBJ whole genome shotgun (WGS) entry which is preliminary data.</text>
</comment>
<keyword evidence="4 7" id="KW-0812">Transmembrane</keyword>
<evidence type="ECO:0000256" key="3">
    <source>
        <dbReference type="ARBA" id="ARBA00022475"/>
    </source>
</evidence>
<accession>A0A9W6DF50</accession>
<evidence type="ECO:0000256" key="4">
    <source>
        <dbReference type="ARBA" id="ARBA00022692"/>
    </source>
</evidence>
<keyword evidence="10" id="KW-1185">Reference proteome</keyword>
<reference evidence="9" key="1">
    <citation type="submission" date="2022-06" db="EMBL/GenBank/DDBJ databases">
        <title>Vallitalea longa sp. nov., an anaerobic bacterium isolated from marine sediment.</title>
        <authorList>
            <person name="Hirano S."/>
            <person name="Terahara T."/>
            <person name="Mori K."/>
            <person name="Hamada M."/>
            <person name="Matsumoto R."/>
            <person name="Kobayashi T."/>
        </authorList>
    </citation>
    <scope>NUCLEOTIDE SEQUENCE</scope>
    <source>
        <strain evidence="9">SH18-1</strain>
    </source>
</reference>
<dbReference type="Proteomes" id="UP001144256">
    <property type="component" value="Unassembled WGS sequence"/>
</dbReference>
<keyword evidence="3" id="KW-1003">Cell membrane</keyword>
<name>A0A9W6DF50_9FIRM</name>
<feature type="transmembrane region" description="Helical" evidence="7">
    <location>
        <begin position="124"/>
        <end position="143"/>
    </location>
</feature>
<feature type="transmembrane region" description="Helical" evidence="7">
    <location>
        <begin position="216"/>
        <end position="239"/>
    </location>
</feature>
<feature type="transmembrane region" description="Helical" evidence="7">
    <location>
        <begin position="155"/>
        <end position="173"/>
    </location>
</feature>
<dbReference type="AlphaFoldDB" id="A0A9W6DF50"/>
<protein>
    <recommendedName>
        <fullName evidence="8">EamA domain-containing protein</fullName>
    </recommendedName>
</protein>
<dbReference type="GO" id="GO:0005886">
    <property type="term" value="C:plasma membrane"/>
    <property type="evidence" value="ECO:0007669"/>
    <property type="project" value="UniProtKB-SubCell"/>
</dbReference>
<dbReference type="SUPFAM" id="SSF103481">
    <property type="entry name" value="Multidrug resistance efflux transporter EmrE"/>
    <property type="match status" value="2"/>
</dbReference>
<dbReference type="PANTHER" id="PTHR32322">
    <property type="entry name" value="INNER MEMBRANE TRANSPORTER"/>
    <property type="match status" value="1"/>
</dbReference>
<feature type="transmembrane region" description="Helical" evidence="7">
    <location>
        <begin position="185"/>
        <end position="204"/>
    </location>
</feature>
<organism evidence="9 10">
    <name type="scientific">Vallitalea longa</name>
    <dbReference type="NCBI Taxonomy" id="2936439"/>
    <lineage>
        <taxon>Bacteria</taxon>
        <taxon>Bacillati</taxon>
        <taxon>Bacillota</taxon>
        <taxon>Clostridia</taxon>
        <taxon>Lachnospirales</taxon>
        <taxon>Vallitaleaceae</taxon>
        <taxon>Vallitalea</taxon>
    </lineage>
</organism>
<comment type="similarity">
    <text evidence="2">Belongs to the EamA transporter family.</text>
</comment>
<feature type="transmembrane region" description="Helical" evidence="7">
    <location>
        <begin position="251"/>
        <end position="268"/>
    </location>
</feature>
<comment type="subcellular location">
    <subcellularLocation>
        <location evidence="1">Cell membrane</location>
        <topology evidence="1">Multi-pass membrane protein</topology>
    </subcellularLocation>
</comment>
<dbReference type="InterPro" id="IPR050638">
    <property type="entry name" value="AA-Vitamin_Transporters"/>
</dbReference>
<feature type="transmembrane region" description="Helical" evidence="7">
    <location>
        <begin position="34"/>
        <end position="55"/>
    </location>
</feature>
<dbReference type="PANTHER" id="PTHR32322:SF18">
    <property type="entry name" value="S-ADENOSYLMETHIONINE_S-ADENOSYLHOMOCYSTEINE TRANSPORTER"/>
    <property type="match status" value="1"/>
</dbReference>
<feature type="domain" description="EamA" evidence="8">
    <location>
        <begin position="11"/>
        <end position="140"/>
    </location>
</feature>
<feature type="transmembrane region" description="Helical" evidence="7">
    <location>
        <begin position="92"/>
        <end position="112"/>
    </location>
</feature>
<evidence type="ECO:0000256" key="6">
    <source>
        <dbReference type="ARBA" id="ARBA00023136"/>
    </source>
</evidence>
<evidence type="ECO:0000313" key="9">
    <source>
        <dbReference type="EMBL" id="GKX29117.1"/>
    </source>
</evidence>